<comment type="caution">
    <text evidence="2">The sequence shown here is derived from an EMBL/GenBank/DDBJ whole genome shotgun (WGS) entry which is preliminary data.</text>
</comment>
<evidence type="ECO:0000313" key="2">
    <source>
        <dbReference type="EMBL" id="TQN72094.1"/>
    </source>
</evidence>
<accession>A0A5Q4C0N2</accession>
<reference evidence="2 3" key="1">
    <citation type="journal article" date="2019" name="Sci. Rep.">
        <title>Colletotrichum shisoi sp. nov., an anthracnose pathogen of Perilla frutescens in Japan: molecular phylogenetic, morphological and genomic evidence.</title>
        <authorList>
            <person name="Gan P."/>
            <person name="Tsushima A."/>
            <person name="Hiroyama R."/>
            <person name="Narusaka M."/>
            <person name="Takano Y."/>
            <person name="Narusaka Y."/>
            <person name="Kawaradani M."/>
            <person name="Damm U."/>
            <person name="Shirasu K."/>
        </authorList>
    </citation>
    <scope>NUCLEOTIDE SEQUENCE [LARGE SCALE GENOMIC DNA]</scope>
    <source>
        <strain evidence="2 3">PG-2018a</strain>
    </source>
</reference>
<keyword evidence="3" id="KW-1185">Reference proteome</keyword>
<evidence type="ECO:0000313" key="3">
    <source>
        <dbReference type="Proteomes" id="UP000326340"/>
    </source>
</evidence>
<dbReference type="EMBL" id="PUHP01000201">
    <property type="protein sequence ID" value="TQN72094.1"/>
    <property type="molecule type" value="Genomic_DNA"/>
</dbReference>
<feature type="compositionally biased region" description="Basic and acidic residues" evidence="1">
    <location>
        <begin position="12"/>
        <end position="27"/>
    </location>
</feature>
<feature type="region of interest" description="Disordered" evidence="1">
    <location>
        <begin position="1"/>
        <end position="56"/>
    </location>
</feature>
<proteinExistence type="predicted"/>
<organism evidence="2 3">
    <name type="scientific">Colletotrichum shisoi</name>
    <dbReference type="NCBI Taxonomy" id="2078593"/>
    <lineage>
        <taxon>Eukaryota</taxon>
        <taxon>Fungi</taxon>
        <taxon>Dikarya</taxon>
        <taxon>Ascomycota</taxon>
        <taxon>Pezizomycotina</taxon>
        <taxon>Sordariomycetes</taxon>
        <taxon>Hypocreomycetidae</taxon>
        <taxon>Glomerellales</taxon>
        <taxon>Glomerellaceae</taxon>
        <taxon>Colletotrichum</taxon>
        <taxon>Colletotrichum destructivum species complex</taxon>
    </lineage>
</organism>
<protein>
    <submittedName>
        <fullName evidence="2">Uncharacterized protein</fullName>
    </submittedName>
</protein>
<evidence type="ECO:0000256" key="1">
    <source>
        <dbReference type="SAM" id="MobiDB-lite"/>
    </source>
</evidence>
<name>A0A5Q4C0N2_9PEZI</name>
<sequence>MKSRTRSANGSHEGERLSQQNKRDMSSDGRGVGGRRRRETTICGRQPPKHLSRQAEEQGRASFLVLIRRQAALFILICEPSPLRFRSAADTAGFFFFCPTDGARPNAVACF</sequence>
<feature type="compositionally biased region" description="Polar residues" evidence="1">
    <location>
        <begin position="1"/>
        <end position="10"/>
    </location>
</feature>
<dbReference type="Proteomes" id="UP000326340">
    <property type="component" value="Unassembled WGS sequence"/>
</dbReference>
<dbReference type="AlphaFoldDB" id="A0A5Q4C0N2"/>
<gene>
    <name evidence="2" type="ORF">CSHISOI_03405</name>
</gene>